<feature type="region of interest" description="Disordered" evidence="1">
    <location>
        <begin position="28"/>
        <end position="61"/>
    </location>
</feature>
<comment type="caution">
    <text evidence="3">The sequence shown here is derived from an EMBL/GenBank/DDBJ whole genome shotgun (WGS) entry which is preliminary data.</text>
</comment>
<evidence type="ECO:0000256" key="1">
    <source>
        <dbReference type="SAM" id="MobiDB-lite"/>
    </source>
</evidence>
<name>A0A9P6AXE7_9AGAM</name>
<dbReference type="Proteomes" id="UP000886523">
    <property type="component" value="Unassembled WGS sequence"/>
</dbReference>
<sequence length="147" mass="16632">MLVATFGTFLVQQLPVICVLLHNPPNQQPLTQQHDQATTKATTEPQPPNQHRNSRKAQAPHTCQSVLVNKVCGSMLSPNPQHTMKNHPNRRKQMPAKWTPTKQTLTLEMIQSQRVAPEPHTCYGGCGYYKVMNLNQHHMSQPKPNNK</sequence>
<dbReference type="AlphaFoldDB" id="A0A9P6AXE7"/>
<evidence type="ECO:0000313" key="3">
    <source>
        <dbReference type="EMBL" id="KAF9513467.1"/>
    </source>
</evidence>
<proteinExistence type="predicted"/>
<organism evidence="3 4">
    <name type="scientific">Hydnum rufescens UP504</name>
    <dbReference type="NCBI Taxonomy" id="1448309"/>
    <lineage>
        <taxon>Eukaryota</taxon>
        <taxon>Fungi</taxon>
        <taxon>Dikarya</taxon>
        <taxon>Basidiomycota</taxon>
        <taxon>Agaricomycotina</taxon>
        <taxon>Agaricomycetes</taxon>
        <taxon>Cantharellales</taxon>
        <taxon>Hydnaceae</taxon>
        <taxon>Hydnum</taxon>
    </lineage>
</organism>
<evidence type="ECO:0008006" key="5">
    <source>
        <dbReference type="Google" id="ProtNLM"/>
    </source>
</evidence>
<keyword evidence="4" id="KW-1185">Reference proteome</keyword>
<feature type="signal peptide" evidence="2">
    <location>
        <begin position="1"/>
        <end position="18"/>
    </location>
</feature>
<reference evidence="3" key="1">
    <citation type="journal article" date="2020" name="Nat. Commun.">
        <title>Large-scale genome sequencing of mycorrhizal fungi provides insights into the early evolution of symbiotic traits.</title>
        <authorList>
            <person name="Miyauchi S."/>
            <person name="Kiss E."/>
            <person name="Kuo A."/>
            <person name="Drula E."/>
            <person name="Kohler A."/>
            <person name="Sanchez-Garcia M."/>
            <person name="Morin E."/>
            <person name="Andreopoulos B."/>
            <person name="Barry K.W."/>
            <person name="Bonito G."/>
            <person name="Buee M."/>
            <person name="Carver A."/>
            <person name="Chen C."/>
            <person name="Cichocki N."/>
            <person name="Clum A."/>
            <person name="Culley D."/>
            <person name="Crous P.W."/>
            <person name="Fauchery L."/>
            <person name="Girlanda M."/>
            <person name="Hayes R.D."/>
            <person name="Keri Z."/>
            <person name="LaButti K."/>
            <person name="Lipzen A."/>
            <person name="Lombard V."/>
            <person name="Magnuson J."/>
            <person name="Maillard F."/>
            <person name="Murat C."/>
            <person name="Nolan M."/>
            <person name="Ohm R.A."/>
            <person name="Pangilinan J."/>
            <person name="Pereira M.F."/>
            <person name="Perotto S."/>
            <person name="Peter M."/>
            <person name="Pfister S."/>
            <person name="Riley R."/>
            <person name="Sitrit Y."/>
            <person name="Stielow J.B."/>
            <person name="Szollosi G."/>
            <person name="Zifcakova L."/>
            <person name="Stursova M."/>
            <person name="Spatafora J.W."/>
            <person name="Tedersoo L."/>
            <person name="Vaario L.M."/>
            <person name="Yamada A."/>
            <person name="Yan M."/>
            <person name="Wang P."/>
            <person name="Xu J."/>
            <person name="Bruns T."/>
            <person name="Baldrian P."/>
            <person name="Vilgalys R."/>
            <person name="Dunand C."/>
            <person name="Henrissat B."/>
            <person name="Grigoriev I.V."/>
            <person name="Hibbett D."/>
            <person name="Nagy L.G."/>
            <person name="Martin F.M."/>
        </authorList>
    </citation>
    <scope>NUCLEOTIDE SEQUENCE</scope>
    <source>
        <strain evidence="3">UP504</strain>
    </source>
</reference>
<feature type="chain" id="PRO_5040468178" description="Secreted protein" evidence="2">
    <location>
        <begin position="19"/>
        <end position="147"/>
    </location>
</feature>
<protein>
    <recommendedName>
        <fullName evidence="5">Secreted protein</fullName>
    </recommendedName>
</protein>
<gene>
    <name evidence="3" type="ORF">BS47DRAFT_1362445</name>
</gene>
<evidence type="ECO:0000313" key="4">
    <source>
        <dbReference type="Proteomes" id="UP000886523"/>
    </source>
</evidence>
<accession>A0A9P6AXE7</accession>
<keyword evidence="2" id="KW-0732">Signal</keyword>
<dbReference type="EMBL" id="MU128972">
    <property type="protein sequence ID" value="KAF9513467.1"/>
    <property type="molecule type" value="Genomic_DNA"/>
</dbReference>
<feature type="compositionally biased region" description="Polar residues" evidence="1">
    <location>
        <begin position="28"/>
        <end position="44"/>
    </location>
</feature>
<evidence type="ECO:0000256" key="2">
    <source>
        <dbReference type="SAM" id="SignalP"/>
    </source>
</evidence>